<reference evidence="1 2" key="1">
    <citation type="journal article" date="2022" name="New Phytol.">
        <title>Ecological generalism drives hyperdiversity of secondary metabolite gene clusters in xylarialean endophytes.</title>
        <authorList>
            <person name="Franco M.E.E."/>
            <person name="Wisecaver J.H."/>
            <person name="Arnold A.E."/>
            <person name="Ju Y.M."/>
            <person name="Slot J.C."/>
            <person name="Ahrendt S."/>
            <person name="Moore L.P."/>
            <person name="Eastman K.E."/>
            <person name="Scott K."/>
            <person name="Konkel Z."/>
            <person name="Mondo S.J."/>
            <person name="Kuo A."/>
            <person name="Hayes R.D."/>
            <person name="Haridas S."/>
            <person name="Andreopoulos B."/>
            <person name="Riley R."/>
            <person name="LaButti K."/>
            <person name="Pangilinan J."/>
            <person name="Lipzen A."/>
            <person name="Amirebrahimi M."/>
            <person name="Yan J."/>
            <person name="Adam C."/>
            <person name="Keymanesh K."/>
            <person name="Ng V."/>
            <person name="Louie K."/>
            <person name="Northen T."/>
            <person name="Drula E."/>
            <person name="Henrissat B."/>
            <person name="Hsieh H.M."/>
            <person name="Youens-Clark K."/>
            <person name="Lutzoni F."/>
            <person name="Miadlikowska J."/>
            <person name="Eastwood D.C."/>
            <person name="Hamelin R.C."/>
            <person name="Grigoriev I.V."/>
            <person name="U'Ren J.M."/>
        </authorList>
    </citation>
    <scope>NUCLEOTIDE SEQUENCE [LARGE SCALE GENOMIC DNA]</scope>
    <source>
        <strain evidence="1 2">ER1909</strain>
    </source>
</reference>
<protein>
    <submittedName>
        <fullName evidence="1">Uncharacterized protein</fullName>
    </submittedName>
</protein>
<keyword evidence="2" id="KW-1185">Reference proteome</keyword>
<evidence type="ECO:0000313" key="2">
    <source>
        <dbReference type="Proteomes" id="UP001497680"/>
    </source>
</evidence>
<dbReference type="Proteomes" id="UP001497680">
    <property type="component" value="Unassembled WGS sequence"/>
</dbReference>
<comment type="caution">
    <text evidence="1">The sequence shown here is derived from an EMBL/GenBank/DDBJ whole genome shotgun (WGS) entry which is preliminary data.</text>
</comment>
<name>A0ACC0CWF2_9PEZI</name>
<sequence>MTNLGPLTTIFTPSGTDCTSTFLGFVDDNGWIQYGVGGGASSACLPTSFKPFASYFYSPGICPSGYTSACQAQISPSTGTASETEATCCPSAYSCHDNRSDDPFGCLSCFDGTKTFAVSTFFFSTNSAGSTTRIDAGTTTVLIADNCIRAYAPIVHVVAGDILITASTSIPTSSIPTPTQQNDFSATTPTTPIATESSQPSFSGLSAGAAAGIGIGCGLGAILIIGAIVTIFMRRRKSPAQFEPTAQTPSTYQGNKLEQPQVQQHPYELTAERENGNVQWS</sequence>
<gene>
    <name evidence="1" type="ORF">F4821DRAFT_242008</name>
</gene>
<evidence type="ECO:0000313" key="1">
    <source>
        <dbReference type="EMBL" id="KAI6084812.1"/>
    </source>
</evidence>
<accession>A0ACC0CWF2</accession>
<proteinExistence type="predicted"/>
<dbReference type="EMBL" id="MU394332">
    <property type="protein sequence ID" value="KAI6084812.1"/>
    <property type="molecule type" value="Genomic_DNA"/>
</dbReference>
<organism evidence="1 2">
    <name type="scientific">Hypoxylon rubiginosum</name>
    <dbReference type="NCBI Taxonomy" id="110542"/>
    <lineage>
        <taxon>Eukaryota</taxon>
        <taxon>Fungi</taxon>
        <taxon>Dikarya</taxon>
        <taxon>Ascomycota</taxon>
        <taxon>Pezizomycotina</taxon>
        <taxon>Sordariomycetes</taxon>
        <taxon>Xylariomycetidae</taxon>
        <taxon>Xylariales</taxon>
        <taxon>Hypoxylaceae</taxon>
        <taxon>Hypoxylon</taxon>
    </lineage>
</organism>